<feature type="modified residue" description="4-aspartylphosphate" evidence="2">
    <location>
        <position position="97"/>
    </location>
</feature>
<dbReference type="Gene3D" id="3.40.50.2300">
    <property type="match status" value="1"/>
</dbReference>
<evidence type="ECO:0000256" key="2">
    <source>
        <dbReference type="PROSITE-ProRule" id="PRU00169"/>
    </source>
</evidence>
<dbReference type="SUPFAM" id="SSF52172">
    <property type="entry name" value="CheY-like"/>
    <property type="match status" value="1"/>
</dbReference>
<sequence>MTSRPPRSRGSQSLRDTIIELKCKKMSQDAVVDLSTYRHMKKRARERHILVVDQDEVTRNGMKRFLEGERFRVELAEDAITLSEAIEQGSLDMIFLDMDLPWVNGVELCQLIKGHRSLQGVPVILTGNEQDSGTIHQAFAAGCDEYLVKPFDAEKMTEVVRKVFGENS</sequence>
<dbReference type="Pfam" id="PF00072">
    <property type="entry name" value="Response_reg"/>
    <property type="match status" value="1"/>
</dbReference>
<evidence type="ECO:0000259" key="3">
    <source>
        <dbReference type="PROSITE" id="PS50110"/>
    </source>
</evidence>
<keyword evidence="5" id="KW-1185">Reference proteome</keyword>
<proteinExistence type="predicted"/>
<protein>
    <submittedName>
        <fullName evidence="4">Response regulator receiver domain-containing protein</fullName>
    </submittedName>
</protein>
<dbReference type="RefSeq" id="WP_132314718.1">
    <property type="nucleotide sequence ID" value="NZ_FWZT01000001.1"/>
</dbReference>
<dbReference type="STRING" id="1513793.SAMN06296036_101149"/>
<dbReference type="CDD" id="cd00156">
    <property type="entry name" value="REC"/>
    <property type="match status" value="1"/>
</dbReference>
<dbReference type="SMART" id="SM00448">
    <property type="entry name" value="REC"/>
    <property type="match status" value="1"/>
</dbReference>
<dbReference type="AlphaFoldDB" id="A0A1Y6B2N2"/>
<dbReference type="InterPro" id="IPR001789">
    <property type="entry name" value="Sig_transdc_resp-reg_receiver"/>
</dbReference>
<evidence type="ECO:0000256" key="1">
    <source>
        <dbReference type="ARBA" id="ARBA00022553"/>
    </source>
</evidence>
<keyword evidence="1 2" id="KW-0597">Phosphoprotein</keyword>
<feature type="domain" description="Response regulatory" evidence="3">
    <location>
        <begin position="48"/>
        <end position="164"/>
    </location>
</feature>
<dbReference type="Proteomes" id="UP000192907">
    <property type="component" value="Unassembled WGS sequence"/>
</dbReference>
<name>A0A1Y6B2N2_9BACT</name>
<evidence type="ECO:0000313" key="4">
    <source>
        <dbReference type="EMBL" id="SME88384.1"/>
    </source>
</evidence>
<gene>
    <name evidence="4" type="ORF">SAMN06296036_101149</name>
</gene>
<reference evidence="5" key="1">
    <citation type="submission" date="2017-04" db="EMBL/GenBank/DDBJ databases">
        <authorList>
            <person name="Varghese N."/>
            <person name="Submissions S."/>
        </authorList>
    </citation>
    <scope>NUCLEOTIDE SEQUENCE [LARGE SCALE GENOMIC DNA]</scope>
    <source>
        <strain evidence="5">RKEM611</strain>
    </source>
</reference>
<dbReference type="InterPro" id="IPR050595">
    <property type="entry name" value="Bact_response_regulator"/>
</dbReference>
<dbReference type="PROSITE" id="PS50110">
    <property type="entry name" value="RESPONSE_REGULATORY"/>
    <property type="match status" value="1"/>
</dbReference>
<dbReference type="PANTHER" id="PTHR44591">
    <property type="entry name" value="STRESS RESPONSE REGULATOR PROTEIN 1"/>
    <property type="match status" value="1"/>
</dbReference>
<accession>A0A1Y6B2N2</accession>
<organism evidence="4 5">
    <name type="scientific">Pseudobacteriovorax antillogorgiicola</name>
    <dbReference type="NCBI Taxonomy" id="1513793"/>
    <lineage>
        <taxon>Bacteria</taxon>
        <taxon>Pseudomonadati</taxon>
        <taxon>Bdellovibrionota</taxon>
        <taxon>Oligoflexia</taxon>
        <taxon>Oligoflexales</taxon>
        <taxon>Pseudobacteriovoracaceae</taxon>
        <taxon>Pseudobacteriovorax</taxon>
    </lineage>
</organism>
<dbReference type="PANTHER" id="PTHR44591:SF3">
    <property type="entry name" value="RESPONSE REGULATORY DOMAIN-CONTAINING PROTEIN"/>
    <property type="match status" value="1"/>
</dbReference>
<evidence type="ECO:0000313" key="5">
    <source>
        <dbReference type="Proteomes" id="UP000192907"/>
    </source>
</evidence>
<dbReference type="OrthoDB" id="5293782at2"/>
<dbReference type="GO" id="GO:0000160">
    <property type="term" value="P:phosphorelay signal transduction system"/>
    <property type="evidence" value="ECO:0007669"/>
    <property type="project" value="InterPro"/>
</dbReference>
<dbReference type="EMBL" id="FWZT01000001">
    <property type="protein sequence ID" value="SME88384.1"/>
    <property type="molecule type" value="Genomic_DNA"/>
</dbReference>
<dbReference type="InterPro" id="IPR011006">
    <property type="entry name" value="CheY-like_superfamily"/>
</dbReference>